<dbReference type="EMBL" id="UINC01078368">
    <property type="protein sequence ID" value="SVC19379.1"/>
    <property type="molecule type" value="Genomic_DNA"/>
</dbReference>
<sequence>MEEPEMHCPRCSTDLKPTNLDLKEHGIVIVDICPDCKGSWCDKGELDQLDASARTNVENIEFRAHGESHHNLKCPSCDSNLEAVTPKDTDNVVVDRCSNCFGFWLDVGELEKMQDVAHNRTILKMWFGK</sequence>
<feature type="domain" description="Transcription factor zinc-finger" evidence="1">
    <location>
        <begin position="7"/>
        <end position="49"/>
    </location>
</feature>
<protein>
    <recommendedName>
        <fullName evidence="1">Transcription factor zinc-finger domain-containing protein</fullName>
    </recommendedName>
</protein>
<name>A0A382K5F0_9ZZZZ</name>
<reference evidence="2" key="1">
    <citation type="submission" date="2018-05" db="EMBL/GenBank/DDBJ databases">
        <authorList>
            <person name="Lanie J.A."/>
            <person name="Ng W.-L."/>
            <person name="Kazmierczak K.M."/>
            <person name="Andrzejewski T.M."/>
            <person name="Davidsen T.M."/>
            <person name="Wayne K.J."/>
            <person name="Tettelin H."/>
            <person name="Glass J.I."/>
            <person name="Rusch D."/>
            <person name="Podicherti R."/>
            <person name="Tsui H.-C.T."/>
            <person name="Winkler M.E."/>
        </authorList>
    </citation>
    <scope>NUCLEOTIDE SEQUENCE</scope>
</reference>
<organism evidence="2">
    <name type="scientific">marine metagenome</name>
    <dbReference type="NCBI Taxonomy" id="408172"/>
    <lineage>
        <taxon>unclassified sequences</taxon>
        <taxon>metagenomes</taxon>
        <taxon>ecological metagenomes</taxon>
    </lineage>
</organism>
<accession>A0A382K5F0</accession>
<dbReference type="Pfam" id="PF13453">
    <property type="entry name" value="Zn_ribbon_TFIIB"/>
    <property type="match status" value="2"/>
</dbReference>
<feature type="domain" description="Transcription factor zinc-finger" evidence="1">
    <location>
        <begin position="73"/>
        <end position="113"/>
    </location>
</feature>
<evidence type="ECO:0000313" key="2">
    <source>
        <dbReference type="EMBL" id="SVC19379.1"/>
    </source>
</evidence>
<gene>
    <name evidence="2" type="ORF">METZ01_LOCUS272233</name>
</gene>
<evidence type="ECO:0000259" key="1">
    <source>
        <dbReference type="Pfam" id="PF13453"/>
    </source>
</evidence>
<dbReference type="AlphaFoldDB" id="A0A382K5F0"/>
<proteinExistence type="predicted"/>
<dbReference type="InterPro" id="IPR027392">
    <property type="entry name" value="TF_Znf"/>
</dbReference>